<evidence type="ECO:0000256" key="1">
    <source>
        <dbReference type="ARBA" id="ARBA00022603"/>
    </source>
</evidence>
<comment type="catalytic activity">
    <reaction evidence="4">
        <text>5-hydroxyuridine(34) in tRNA + S-adenosyl-L-methionine = 5-methoxyuridine(34) in tRNA + S-adenosyl-L-homocysteine + H(+)</text>
        <dbReference type="Rhea" id="RHEA:60524"/>
        <dbReference type="Rhea" id="RHEA-COMP:13381"/>
        <dbReference type="Rhea" id="RHEA-COMP:15591"/>
        <dbReference type="ChEBI" id="CHEBI:15378"/>
        <dbReference type="ChEBI" id="CHEBI:57856"/>
        <dbReference type="ChEBI" id="CHEBI:59789"/>
        <dbReference type="ChEBI" id="CHEBI:136877"/>
        <dbReference type="ChEBI" id="CHEBI:143860"/>
    </reaction>
</comment>
<keyword evidence="4" id="KW-0819">tRNA processing</keyword>
<dbReference type="InterPro" id="IPR029063">
    <property type="entry name" value="SAM-dependent_MTases_sf"/>
</dbReference>
<comment type="caution">
    <text evidence="5">The sequence shown here is derived from an EMBL/GenBank/DDBJ whole genome shotgun (WGS) entry which is preliminary data.</text>
</comment>
<keyword evidence="4" id="KW-0460">Magnesium</keyword>
<organism evidence="5 6">
    <name type="scientific">Anaerosphaera multitolerans</name>
    <dbReference type="NCBI Taxonomy" id="2487351"/>
    <lineage>
        <taxon>Bacteria</taxon>
        <taxon>Bacillati</taxon>
        <taxon>Bacillota</taxon>
        <taxon>Tissierellia</taxon>
        <taxon>Tissierellales</taxon>
        <taxon>Peptoniphilaceae</taxon>
        <taxon>Anaerosphaera</taxon>
    </lineage>
</organism>
<evidence type="ECO:0000313" key="5">
    <source>
        <dbReference type="EMBL" id="RVU55229.1"/>
    </source>
</evidence>
<evidence type="ECO:0000313" key="6">
    <source>
        <dbReference type="Proteomes" id="UP000288812"/>
    </source>
</evidence>
<feature type="binding site" evidence="4">
    <location>
        <position position="133"/>
    </location>
    <ligand>
        <name>S-adenosyl-L-methionine</name>
        <dbReference type="ChEBI" id="CHEBI:59789"/>
    </ligand>
</feature>
<dbReference type="InterPro" id="IPR002935">
    <property type="entry name" value="SAM_O-MeTrfase"/>
</dbReference>
<reference evidence="5 6" key="1">
    <citation type="submission" date="2018-11" db="EMBL/GenBank/DDBJ databases">
        <title>Genome sequencing and assembly of Anaerosphaera sp. nov., GS7-6-2.</title>
        <authorList>
            <person name="Rettenmaier R."/>
            <person name="Liebl W."/>
            <person name="Zverlov V."/>
        </authorList>
    </citation>
    <scope>NUCLEOTIDE SEQUENCE [LARGE SCALE GENOMIC DNA]</scope>
    <source>
        <strain evidence="5 6">GS7-6-2</strain>
    </source>
</reference>
<feature type="binding site" evidence="4">
    <location>
        <position position="133"/>
    </location>
    <ligand>
        <name>Mg(2+)</name>
        <dbReference type="ChEBI" id="CHEBI:18420"/>
    </ligand>
</feature>
<dbReference type="Proteomes" id="UP000288812">
    <property type="component" value="Unassembled WGS sequence"/>
</dbReference>
<evidence type="ECO:0000256" key="2">
    <source>
        <dbReference type="ARBA" id="ARBA00022679"/>
    </source>
</evidence>
<dbReference type="SUPFAM" id="SSF53335">
    <property type="entry name" value="S-adenosyl-L-methionine-dependent methyltransferases"/>
    <property type="match status" value="1"/>
</dbReference>
<dbReference type="GO" id="GO:0008757">
    <property type="term" value="F:S-adenosylmethionine-dependent methyltransferase activity"/>
    <property type="evidence" value="ECO:0007669"/>
    <property type="project" value="TreeGrafter"/>
</dbReference>
<feature type="binding site" evidence="4">
    <location>
        <position position="160"/>
    </location>
    <ligand>
        <name>Mg(2+)</name>
        <dbReference type="ChEBI" id="CHEBI:18420"/>
    </ligand>
</feature>
<keyword evidence="3 4" id="KW-0949">S-adenosyl-L-methionine</keyword>
<feature type="binding site" evidence="4">
    <location>
        <position position="39"/>
    </location>
    <ligand>
        <name>S-adenosyl-L-methionine</name>
        <dbReference type="ChEBI" id="CHEBI:59789"/>
    </ligand>
</feature>
<dbReference type="InterPro" id="IPR043675">
    <property type="entry name" value="TrmR_methyltr"/>
</dbReference>
<proteinExistence type="inferred from homology"/>
<protein>
    <recommendedName>
        <fullName evidence="4">tRNA 5-hydroxyuridine methyltransferase</fullName>
        <ecNumber evidence="4">2.1.1.-</ecNumber>
    </recommendedName>
    <alternativeName>
        <fullName evidence="4">ho5U methyltransferase</fullName>
    </alternativeName>
</protein>
<dbReference type="OrthoDB" id="9799672at2"/>
<feature type="binding site" evidence="4">
    <location>
        <begin position="115"/>
        <end position="116"/>
    </location>
    <ligand>
        <name>S-adenosyl-L-methionine</name>
        <dbReference type="ChEBI" id="CHEBI:59789"/>
    </ligand>
</feature>
<dbReference type="InterPro" id="IPR050362">
    <property type="entry name" value="Cation-dep_OMT"/>
</dbReference>
<dbReference type="GO" id="GO:0000287">
    <property type="term" value="F:magnesium ion binding"/>
    <property type="evidence" value="ECO:0007669"/>
    <property type="project" value="UniProtKB-UniRule"/>
</dbReference>
<dbReference type="PANTHER" id="PTHR10509:SF14">
    <property type="entry name" value="CAFFEOYL-COA O-METHYLTRANSFERASE 3-RELATED"/>
    <property type="match status" value="1"/>
</dbReference>
<dbReference type="AlphaFoldDB" id="A0A437S816"/>
<keyword evidence="2 4" id="KW-0808">Transferase</keyword>
<dbReference type="GO" id="GO:0008171">
    <property type="term" value="F:O-methyltransferase activity"/>
    <property type="evidence" value="ECO:0007669"/>
    <property type="project" value="InterPro"/>
</dbReference>
<dbReference type="PANTHER" id="PTHR10509">
    <property type="entry name" value="O-METHYLTRANSFERASE-RELATED"/>
    <property type="match status" value="1"/>
</dbReference>
<comment type="subunit">
    <text evidence="4">Homodimer.</text>
</comment>
<dbReference type="EC" id="2.1.1.-" evidence="4"/>
<dbReference type="Gene3D" id="3.40.50.150">
    <property type="entry name" value="Vaccinia Virus protein VP39"/>
    <property type="match status" value="1"/>
</dbReference>
<dbReference type="PROSITE" id="PS51682">
    <property type="entry name" value="SAM_OMT_I"/>
    <property type="match status" value="1"/>
</dbReference>
<dbReference type="Pfam" id="PF01596">
    <property type="entry name" value="Methyltransf_3"/>
    <property type="match status" value="1"/>
</dbReference>
<dbReference type="RefSeq" id="WP_127723635.1">
    <property type="nucleotide sequence ID" value="NZ_RLIH01000003.1"/>
</dbReference>
<feature type="binding site" evidence="4">
    <location>
        <position position="159"/>
    </location>
    <ligand>
        <name>Mg(2+)</name>
        <dbReference type="ChEBI" id="CHEBI:18420"/>
    </ligand>
</feature>
<keyword evidence="6" id="KW-1185">Reference proteome</keyword>
<gene>
    <name evidence="4" type="primary">trmR</name>
    <name evidence="5" type="ORF">EF514_02850</name>
</gene>
<dbReference type="CDD" id="cd02440">
    <property type="entry name" value="AdoMet_MTases"/>
    <property type="match status" value="1"/>
</dbReference>
<comment type="function">
    <text evidence="4">Catalyzes the methylation of 5-hydroxyuridine (ho5U) to form 5-methoxyuridine (mo5U) at position 34 in tRNAs.</text>
</comment>
<dbReference type="EMBL" id="RLIH01000003">
    <property type="protein sequence ID" value="RVU55229.1"/>
    <property type="molecule type" value="Genomic_DNA"/>
</dbReference>
<comment type="similarity">
    <text evidence="4">Belongs to the class I-like SAM-binding methyltransferase superfamily. Cation-dependent O-methyltransferase family.</text>
</comment>
<evidence type="ECO:0000256" key="4">
    <source>
        <dbReference type="HAMAP-Rule" id="MF_02217"/>
    </source>
</evidence>
<feature type="binding site" evidence="4">
    <location>
        <position position="87"/>
    </location>
    <ligand>
        <name>S-adenosyl-L-methionine</name>
        <dbReference type="ChEBI" id="CHEBI:59789"/>
    </ligand>
</feature>
<sequence>MSNINYDYIEEYIRSVIPRKTDNLFKLRNFAIEHNVPIVEEETEEFIKFLISIKKPEKMLELGTAIGYSAISFTKSSDSIKNFTTIEIKNEMVEIARKNIEEEQLNSIIKVIEGDAAEVINELEDSFDIIFIDAAKGQYEKYFNLVLKNLNEDGIIICDNVLYKGMIANEELVNKRKKTIVKRLRNFLNKISKNKEYQSSIVPIGDGVLLVRRSN</sequence>
<dbReference type="HAMAP" id="MF_02217">
    <property type="entry name" value="TrmR_methyltr"/>
    <property type="match status" value="1"/>
</dbReference>
<dbReference type="GO" id="GO:0030488">
    <property type="term" value="P:tRNA methylation"/>
    <property type="evidence" value="ECO:0007669"/>
    <property type="project" value="UniProtKB-UniRule"/>
</dbReference>
<keyword evidence="1 4" id="KW-0489">Methyltransferase</keyword>
<dbReference type="GO" id="GO:0016300">
    <property type="term" value="F:tRNA (uridine) methyltransferase activity"/>
    <property type="evidence" value="ECO:0007669"/>
    <property type="project" value="UniProtKB-UniRule"/>
</dbReference>
<accession>A0A437S816</accession>
<keyword evidence="4" id="KW-0479">Metal-binding</keyword>
<name>A0A437S816_9FIRM</name>
<evidence type="ECO:0000256" key="3">
    <source>
        <dbReference type="ARBA" id="ARBA00022691"/>
    </source>
</evidence>
<feature type="binding site" evidence="4">
    <location>
        <position position="69"/>
    </location>
    <ligand>
        <name>S-adenosyl-L-methionine</name>
        <dbReference type="ChEBI" id="CHEBI:59789"/>
    </ligand>
</feature>